<proteinExistence type="predicted"/>
<protein>
    <submittedName>
        <fullName evidence="1">Callose synthase 10</fullName>
    </submittedName>
</protein>
<gene>
    <name evidence="1" type="ORF">ZEAMMB73_Zm00001d030266</name>
</gene>
<dbReference type="AlphaFoldDB" id="A0A1D6KBK4"/>
<evidence type="ECO:0000313" key="1">
    <source>
        <dbReference type="EMBL" id="ONM00666.1"/>
    </source>
</evidence>
<accession>A0A1D6KBK4</accession>
<organism evidence="1">
    <name type="scientific">Zea mays</name>
    <name type="common">Maize</name>
    <dbReference type="NCBI Taxonomy" id="4577"/>
    <lineage>
        <taxon>Eukaryota</taxon>
        <taxon>Viridiplantae</taxon>
        <taxon>Streptophyta</taxon>
        <taxon>Embryophyta</taxon>
        <taxon>Tracheophyta</taxon>
        <taxon>Spermatophyta</taxon>
        <taxon>Magnoliopsida</taxon>
        <taxon>Liliopsida</taxon>
        <taxon>Poales</taxon>
        <taxon>Poaceae</taxon>
        <taxon>PACMAD clade</taxon>
        <taxon>Panicoideae</taxon>
        <taxon>Andropogonodae</taxon>
        <taxon>Andropogoneae</taxon>
        <taxon>Tripsacinae</taxon>
        <taxon>Zea</taxon>
    </lineage>
</organism>
<name>A0A1D6KBK4_MAIZE</name>
<sequence length="124" mass="13762">MMHCSTALSKKKKTQAFLCFHKIQVTKMTKVLKPFLRSSSRDSAALLHQVWKLLEGLGGLFFVQPGLPQNPSPNLPGEQSRDSAALFHQVWKLLEGLGGLFLSSLGSLKIQVQTSLESTQAERR</sequence>
<reference evidence="1" key="1">
    <citation type="submission" date="2015-12" db="EMBL/GenBank/DDBJ databases">
        <title>Update maize B73 reference genome by single molecule sequencing technologies.</title>
        <authorList>
            <consortium name="Maize Genome Sequencing Project"/>
            <person name="Ware D."/>
        </authorList>
    </citation>
    <scope>NUCLEOTIDE SEQUENCE [LARGE SCALE GENOMIC DNA]</scope>
    <source>
        <tissue evidence="1">Seedling</tissue>
    </source>
</reference>
<dbReference type="EMBL" id="CM007647">
    <property type="protein sequence ID" value="ONM00666.1"/>
    <property type="molecule type" value="Genomic_DNA"/>
</dbReference>